<dbReference type="GeneID" id="34461657"/>
<accession>A0A1L9VZR7</accession>
<evidence type="ECO:0000313" key="3">
    <source>
        <dbReference type="Proteomes" id="UP000184300"/>
    </source>
</evidence>
<dbReference type="AlphaFoldDB" id="A0A1L9VZR7"/>
<dbReference type="OrthoDB" id="4269184at2759"/>
<name>A0A1L9VZR7_ASPGL</name>
<feature type="transmembrane region" description="Helical" evidence="1">
    <location>
        <begin position="12"/>
        <end position="30"/>
    </location>
</feature>
<reference evidence="3" key="1">
    <citation type="journal article" date="2017" name="Genome Biol.">
        <title>Comparative genomics reveals high biological diversity and specific adaptations in the industrially and medically important fungal genus Aspergillus.</title>
        <authorList>
            <person name="de Vries R.P."/>
            <person name="Riley R."/>
            <person name="Wiebenga A."/>
            <person name="Aguilar-Osorio G."/>
            <person name="Amillis S."/>
            <person name="Uchima C.A."/>
            <person name="Anderluh G."/>
            <person name="Asadollahi M."/>
            <person name="Askin M."/>
            <person name="Barry K."/>
            <person name="Battaglia E."/>
            <person name="Bayram O."/>
            <person name="Benocci T."/>
            <person name="Braus-Stromeyer S.A."/>
            <person name="Caldana C."/>
            <person name="Canovas D."/>
            <person name="Cerqueira G.C."/>
            <person name="Chen F."/>
            <person name="Chen W."/>
            <person name="Choi C."/>
            <person name="Clum A."/>
            <person name="Dos Santos R.A."/>
            <person name="Damasio A.R."/>
            <person name="Diallinas G."/>
            <person name="Emri T."/>
            <person name="Fekete E."/>
            <person name="Flipphi M."/>
            <person name="Freyberg S."/>
            <person name="Gallo A."/>
            <person name="Gournas C."/>
            <person name="Habgood R."/>
            <person name="Hainaut M."/>
            <person name="Harispe M.L."/>
            <person name="Henrissat B."/>
            <person name="Hilden K.S."/>
            <person name="Hope R."/>
            <person name="Hossain A."/>
            <person name="Karabika E."/>
            <person name="Karaffa L."/>
            <person name="Karanyi Z."/>
            <person name="Krasevec N."/>
            <person name="Kuo A."/>
            <person name="Kusch H."/>
            <person name="LaButti K."/>
            <person name="Lagendijk E.L."/>
            <person name="Lapidus A."/>
            <person name="Levasseur A."/>
            <person name="Lindquist E."/>
            <person name="Lipzen A."/>
            <person name="Logrieco A.F."/>
            <person name="MacCabe A."/>
            <person name="Maekelae M.R."/>
            <person name="Malavazi I."/>
            <person name="Melin P."/>
            <person name="Meyer V."/>
            <person name="Mielnichuk N."/>
            <person name="Miskei M."/>
            <person name="Molnar A.P."/>
            <person name="Mule G."/>
            <person name="Ngan C.Y."/>
            <person name="Orejas M."/>
            <person name="Orosz E."/>
            <person name="Ouedraogo J.P."/>
            <person name="Overkamp K.M."/>
            <person name="Park H.-S."/>
            <person name="Perrone G."/>
            <person name="Piumi F."/>
            <person name="Punt P.J."/>
            <person name="Ram A.F."/>
            <person name="Ramon A."/>
            <person name="Rauscher S."/>
            <person name="Record E."/>
            <person name="Riano-Pachon D.M."/>
            <person name="Robert V."/>
            <person name="Roehrig J."/>
            <person name="Ruller R."/>
            <person name="Salamov A."/>
            <person name="Salih N.S."/>
            <person name="Samson R.A."/>
            <person name="Sandor E."/>
            <person name="Sanguinetti M."/>
            <person name="Schuetze T."/>
            <person name="Sepcic K."/>
            <person name="Shelest E."/>
            <person name="Sherlock G."/>
            <person name="Sophianopoulou V."/>
            <person name="Squina F.M."/>
            <person name="Sun H."/>
            <person name="Susca A."/>
            <person name="Todd R.B."/>
            <person name="Tsang A."/>
            <person name="Unkles S.E."/>
            <person name="van de Wiele N."/>
            <person name="van Rossen-Uffink D."/>
            <person name="Oliveira J.V."/>
            <person name="Vesth T.C."/>
            <person name="Visser J."/>
            <person name="Yu J.-H."/>
            <person name="Zhou M."/>
            <person name="Andersen M.R."/>
            <person name="Archer D.B."/>
            <person name="Baker S.E."/>
            <person name="Benoit I."/>
            <person name="Brakhage A.A."/>
            <person name="Braus G.H."/>
            <person name="Fischer R."/>
            <person name="Frisvad J.C."/>
            <person name="Goldman G.H."/>
            <person name="Houbraken J."/>
            <person name="Oakley B."/>
            <person name="Pocsi I."/>
            <person name="Scazzocchio C."/>
            <person name="Seiboth B."/>
            <person name="vanKuyk P.A."/>
            <person name="Wortman J."/>
            <person name="Dyer P.S."/>
            <person name="Grigoriev I.V."/>
        </authorList>
    </citation>
    <scope>NUCLEOTIDE SEQUENCE [LARGE SCALE GENOMIC DNA]</scope>
    <source>
        <strain evidence="3">CBS 516.65</strain>
    </source>
</reference>
<evidence type="ECO:0000313" key="2">
    <source>
        <dbReference type="EMBL" id="OJJ89406.1"/>
    </source>
</evidence>
<evidence type="ECO:0000256" key="1">
    <source>
        <dbReference type="SAM" id="Phobius"/>
    </source>
</evidence>
<dbReference type="Proteomes" id="UP000184300">
    <property type="component" value="Unassembled WGS sequence"/>
</dbReference>
<keyword evidence="1" id="KW-1133">Transmembrane helix</keyword>
<dbReference type="RefSeq" id="XP_022406068.1">
    <property type="nucleotide sequence ID" value="XM_022545396.1"/>
</dbReference>
<proteinExistence type="predicted"/>
<keyword evidence="1" id="KW-0472">Membrane</keyword>
<sequence length="111" mass="12761">MYYSYESPIQAQAWRSYLLFVGITAIISTYQYDHGSLLWRIYYTIDAASFLLDPTSCAFKVKKKLEDGSKVTVKKPILAFKGYEKTTEMFPGAAGSRLPGKWSFEKAYIRF</sequence>
<keyword evidence="1" id="KW-0812">Transmembrane</keyword>
<dbReference type="VEuPathDB" id="FungiDB:ASPGLDRAFT_41377"/>
<protein>
    <submittedName>
        <fullName evidence="2">Uncharacterized protein</fullName>
    </submittedName>
</protein>
<keyword evidence="3" id="KW-1185">Reference proteome</keyword>
<dbReference type="EMBL" id="KV878888">
    <property type="protein sequence ID" value="OJJ89406.1"/>
    <property type="molecule type" value="Genomic_DNA"/>
</dbReference>
<gene>
    <name evidence="2" type="ORF">ASPGLDRAFT_41377</name>
</gene>
<organism evidence="2 3">
    <name type="scientific">Aspergillus glaucus CBS 516.65</name>
    <dbReference type="NCBI Taxonomy" id="1160497"/>
    <lineage>
        <taxon>Eukaryota</taxon>
        <taxon>Fungi</taxon>
        <taxon>Dikarya</taxon>
        <taxon>Ascomycota</taxon>
        <taxon>Pezizomycotina</taxon>
        <taxon>Eurotiomycetes</taxon>
        <taxon>Eurotiomycetidae</taxon>
        <taxon>Eurotiales</taxon>
        <taxon>Aspergillaceae</taxon>
        <taxon>Aspergillus</taxon>
        <taxon>Aspergillus subgen. Aspergillus</taxon>
    </lineage>
</organism>